<dbReference type="Proteomes" id="UP000255505">
    <property type="component" value="Plasmid III"/>
</dbReference>
<evidence type="ECO:0000313" key="1">
    <source>
        <dbReference type="EMBL" id="SPK77244.1"/>
    </source>
</evidence>
<sequence>MAPTFDAVFGTRAEPAALFYRATFESKDGMHTLQVWRDGQTRLRRKTDRPVDIYMWSVLQPTHSSTK</sequence>
<evidence type="ECO:0000313" key="2">
    <source>
        <dbReference type="Proteomes" id="UP000255505"/>
    </source>
</evidence>
<dbReference type="EMBL" id="LT991978">
    <property type="protein sequence ID" value="SPK77244.1"/>
    <property type="molecule type" value="Genomic_DNA"/>
</dbReference>
<protein>
    <submittedName>
        <fullName evidence="1">Uncharacterized protein</fullName>
    </submittedName>
</protein>
<keyword evidence="1" id="KW-0614">Plasmid</keyword>
<accession>A0A375IRK0</accession>
<reference evidence="1 2" key="1">
    <citation type="submission" date="2018-01" db="EMBL/GenBank/DDBJ databases">
        <authorList>
            <person name="Gaut B.S."/>
            <person name="Morton B.R."/>
            <person name="Clegg M.T."/>
            <person name="Duvall M.R."/>
        </authorList>
    </citation>
    <scope>NUCLEOTIDE SEQUENCE [LARGE SCALE GENOMIC DNA]</scope>
    <source>
        <strain evidence="1">Cupriavidus taiwanensis LMG 19425</strain>
        <plasmid evidence="2">Plasmid iii</plasmid>
    </source>
</reference>
<organism evidence="1 2">
    <name type="scientific">Cupriavidus taiwanensis</name>
    <dbReference type="NCBI Taxonomy" id="164546"/>
    <lineage>
        <taxon>Bacteria</taxon>
        <taxon>Pseudomonadati</taxon>
        <taxon>Pseudomonadota</taxon>
        <taxon>Betaproteobacteria</taxon>
        <taxon>Burkholderiales</taxon>
        <taxon>Burkholderiaceae</taxon>
        <taxon>Cupriavidus</taxon>
    </lineage>
</organism>
<proteinExistence type="predicted"/>
<geneLocation type="plasmid" evidence="1">
    <name>III</name>
</geneLocation>
<name>A0A375IRK0_9BURK</name>
<dbReference type="AlphaFoldDB" id="A0A375IRK0"/>
<gene>
    <name evidence="1" type="ORF">CT19425_P30093</name>
</gene>